<evidence type="ECO:0008006" key="3">
    <source>
        <dbReference type="Google" id="ProtNLM"/>
    </source>
</evidence>
<reference evidence="2" key="1">
    <citation type="journal article" date="2010" name="Nat. Biotechnol.">
        <title>Draft genome sequence of the oilseed species Ricinus communis.</title>
        <authorList>
            <person name="Chan A.P."/>
            <person name="Crabtree J."/>
            <person name="Zhao Q."/>
            <person name="Lorenzi H."/>
            <person name="Orvis J."/>
            <person name="Puiu D."/>
            <person name="Melake-Berhan A."/>
            <person name="Jones K.M."/>
            <person name="Redman J."/>
            <person name="Chen G."/>
            <person name="Cahoon E.B."/>
            <person name="Gedil M."/>
            <person name="Stanke M."/>
            <person name="Haas B.J."/>
            <person name="Wortman J.R."/>
            <person name="Fraser-Liggett C.M."/>
            <person name="Ravel J."/>
            <person name="Rabinowicz P.D."/>
        </authorList>
    </citation>
    <scope>NUCLEOTIDE SEQUENCE [LARGE SCALE GENOMIC DNA]</scope>
    <source>
        <strain evidence="2">cv. Hale</strain>
    </source>
</reference>
<dbReference type="AlphaFoldDB" id="B9T0S7"/>
<evidence type="ECO:0000313" key="2">
    <source>
        <dbReference type="Proteomes" id="UP000008311"/>
    </source>
</evidence>
<evidence type="ECO:0000313" key="1">
    <source>
        <dbReference type="EMBL" id="EEF30524.1"/>
    </source>
</evidence>
<sequence>MALLHFLSSPQGVLGRGDSLSPYLFILASNALSLALMENEKLGAINGLKEYEEASRQKGRSKTKLFSFLVDKVNRGAQAWRAKHLCYREKDVLIKLVLQAILSYIARCFKVPLTICKEMSTTSARFWWGQREGSKGFIMLNGQNLADRSFMVGWALGTLSPLMRRC</sequence>
<dbReference type="InParanoid" id="B9T0S7"/>
<dbReference type="Proteomes" id="UP000008311">
    <property type="component" value="Unassembled WGS sequence"/>
</dbReference>
<accession>B9T0S7</accession>
<proteinExistence type="predicted"/>
<organism evidence="1 2">
    <name type="scientific">Ricinus communis</name>
    <name type="common">Castor bean</name>
    <dbReference type="NCBI Taxonomy" id="3988"/>
    <lineage>
        <taxon>Eukaryota</taxon>
        <taxon>Viridiplantae</taxon>
        <taxon>Streptophyta</taxon>
        <taxon>Embryophyta</taxon>
        <taxon>Tracheophyta</taxon>
        <taxon>Spermatophyta</taxon>
        <taxon>Magnoliopsida</taxon>
        <taxon>eudicotyledons</taxon>
        <taxon>Gunneridae</taxon>
        <taxon>Pentapetalae</taxon>
        <taxon>rosids</taxon>
        <taxon>fabids</taxon>
        <taxon>Malpighiales</taxon>
        <taxon>Euphorbiaceae</taxon>
        <taxon>Acalyphoideae</taxon>
        <taxon>Acalypheae</taxon>
        <taxon>Ricinus</taxon>
    </lineage>
</organism>
<dbReference type="EMBL" id="EQ974314">
    <property type="protein sequence ID" value="EEF30524.1"/>
    <property type="molecule type" value="Genomic_DNA"/>
</dbReference>
<dbReference type="eggNOG" id="KOG1075">
    <property type="taxonomic scope" value="Eukaryota"/>
</dbReference>
<protein>
    <recommendedName>
        <fullName evidence="3">Reverse transcriptase domain-containing protein</fullName>
    </recommendedName>
</protein>
<keyword evidence="2" id="KW-1185">Reference proteome</keyword>
<gene>
    <name evidence="1" type="ORF">RCOM_0340070</name>
</gene>
<name>B9T0S7_RICCO</name>